<evidence type="ECO:0000256" key="1">
    <source>
        <dbReference type="SAM" id="Phobius"/>
    </source>
</evidence>
<evidence type="ECO:0000313" key="2">
    <source>
        <dbReference type="EMBL" id="MTD11287.1"/>
    </source>
</evidence>
<dbReference type="Proteomes" id="UP000473854">
    <property type="component" value="Unassembled WGS sequence"/>
</dbReference>
<gene>
    <name evidence="2" type="ORF">GIX10_07575</name>
</gene>
<organism evidence="2 3">
    <name type="scientific">Acinetobacter faecalis</name>
    <dbReference type="NCBI Taxonomy" id="2665161"/>
    <lineage>
        <taxon>Bacteria</taxon>
        <taxon>Pseudomonadati</taxon>
        <taxon>Pseudomonadota</taxon>
        <taxon>Gammaproteobacteria</taxon>
        <taxon>Moraxellales</taxon>
        <taxon>Moraxellaceae</taxon>
        <taxon>Acinetobacter</taxon>
    </lineage>
</organism>
<keyword evidence="1" id="KW-0472">Membrane</keyword>
<feature type="transmembrane region" description="Helical" evidence="1">
    <location>
        <begin position="94"/>
        <end position="116"/>
    </location>
</feature>
<dbReference type="AlphaFoldDB" id="A0A6L6GFR6"/>
<evidence type="ECO:0000313" key="3">
    <source>
        <dbReference type="Proteomes" id="UP000473854"/>
    </source>
</evidence>
<dbReference type="EMBL" id="WLYL01000019">
    <property type="protein sequence ID" value="MTD11287.1"/>
    <property type="molecule type" value="Genomic_DNA"/>
</dbReference>
<feature type="transmembrane region" description="Helical" evidence="1">
    <location>
        <begin position="226"/>
        <end position="246"/>
    </location>
</feature>
<feature type="transmembrane region" description="Helical" evidence="1">
    <location>
        <begin position="186"/>
        <end position="206"/>
    </location>
</feature>
<dbReference type="RefSeq" id="WP_154772894.1">
    <property type="nucleotide sequence ID" value="NZ_JAXHPH010000003.1"/>
</dbReference>
<accession>A0A6L6GFR6</accession>
<keyword evidence="1" id="KW-1133">Transmembrane helix</keyword>
<keyword evidence="1" id="KW-0812">Transmembrane</keyword>
<name>A0A6L6GFR6_9GAMM</name>
<reference evidence="2 3" key="1">
    <citation type="submission" date="2019-11" db="EMBL/GenBank/DDBJ databases">
        <authorList>
            <person name="An D."/>
        </authorList>
    </citation>
    <scope>NUCLEOTIDE SEQUENCE [LARGE SCALE GENOMIC DNA]</scope>
    <source>
        <strain evidence="2 3">YIM 103518</strain>
    </source>
</reference>
<proteinExistence type="predicted"/>
<protein>
    <submittedName>
        <fullName evidence="2">DUF4184 family protein</fullName>
    </submittedName>
</protein>
<sequence length="254" mass="29472">MPFTLAHTVIASPISKISKNKLPIAALAIGSMTPDLFRLFSNSSGLETHGWTAIFYPNLFLGLSFCCLWYSLFRPTLSSCLSLKDDLNISNFLYFCRFLGLICIALIIGNITHLLWDGFTHLDSRTLFSLPFFESEISLFNRQYSYAFILQIVSSILPLPFIFYMIHQYYKKYKNPSISLKNQQKFILCSLALSIFIGFIALTYYASQISYEVWLNHQYYFLGRMINKFSQAALLCFSLCCIVYQYKYFKKNHK</sequence>
<dbReference type="InterPro" id="IPR025238">
    <property type="entry name" value="DUF4184"/>
</dbReference>
<feature type="transmembrane region" description="Helical" evidence="1">
    <location>
        <begin position="144"/>
        <end position="166"/>
    </location>
</feature>
<dbReference type="Pfam" id="PF13803">
    <property type="entry name" value="DUF4184"/>
    <property type="match status" value="1"/>
</dbReference>
<comment type="caution">
    <text evidence="2">The sequence shown here is derived from an EMBL/GenBank/DDBJ whole genome shotgun (WGS) entry which is preliminary data.</text>
</comment>
<feature type="transmembrane region" description="Helical" evidence="1">
    <location>
        <begin position="53"/>
        <end position="73"/>
    </location>
</feature>